<accession>A0A8T0IM69</accession>
<proteinExistence type="predicted"/>
<dbReference type="PROSITE" id="PS51257">
    <property type="entry name" value="PROKAR_LIPOPROTEIN"/>
    <property type="match status" value="1"/>
</dbReference>
<gene>
    <name evidence="2" type="ORF">KC19_3G175300</name>
</gene>
<keyword evidence="3" id="KW-1185">Reference proteome</keyword>
<evidence type="ECO:0000256" key="1">
    <source>
        <dbReference type="SAM" id="SignalP"/>
    </source>
</evidence>
<comment type="caution">
    <text evidence="2">The sequence shown here is derived from an EMBL/GenBank/DDBJ whole genome shotgun (WGS) entry which is preliminary data.</text>
</comment>
<sequence length="60" mass="7063">MTVRSVLKLLCCMSITISCCTFMSCFDRPNYLIYVSCSWDHLRTENQFQHIFSPLPTFFS</sequence>
<keyword evidence="1" id="KW-0732">Signal</keyword>
<name>A0A8T0IM69_CERPU</name>
<dbReference type="EMBL" id="CM026423">
    <property type="protein sequence ID" value="KAG0583961.1"/>
    <property type="molecule type" value="Genomic_DNA"/>
</dbReference>
<organism evidence="2 3">
    <name type="scientific">Ceratodon purpureus</name>
    <name type="common">Fire moss</name>
    <name type="synonym">Dicranum purpureum</name>
    <dbReference type="NCBI Taxonomy" id="3225"/>
    <lineage>
        <taxon>Eukaryota</taxon>
        <taxon>Viridiplantae</taxon>
        <taxon>Streptophyta</taxon>
        <taxon>Embryophyta</taxon>
        <taxon>Bryophyta</taxon>
        <taxon>Bryophytina</taxon>
        <taxon>Bryopsida</taxon>
        <taxon>Dicranidae</taxon>
        <taxon>Pseudoditrichales</taxon>
        <taxon>Ditrichaceae</taxon>
        <taxon>Ceratodon</taxon>
    </lineage>
</organism>
<evidence type="ECO:0000313" key="3">
    <source>
        <dbReference type="Proteomes" id="UP000822688"/>
    </source>
</evidence>
<protein>
    <submittedName>
        <fullName evidence="2">Uncharacterized protein</fullName>
    </submittedName>
</protein>
<dbReference type="AlphaFoldDB" id="A0A8T0IM69"/>
<reference evidence="2" key="1">
    <citation type="submission" date="2020-06" db="EMBL/GenBank/DDBJ databases">
        <title>WGS assembly of Ceratodon purpureus strain R40.</title>
        <authorList>
            <person name="Carey S.B."/>
            <person name="Jenkins J."/>
            <person name="Shu S."/>
            <person name="Lovell J.T."/>
            <person name="Sreedasyam A."/>
            <person name="Maumus F."/>
            <person name="Tiley G.P."/>
            <person name="Fernandez-Pozo N."/>
            <person name="Barry K."/>
            <person name="Chen C."/>
            <person name="Wang M."/>
            <person name="Lipzen A."/>
            <person name="Daum C."/>
            <person name="Saski C.A."/>
            <person name="Payton A.C."/>
            <person name="Mcbreen J.C."/>
            <person name="Conrad R.E."/>
            <person name="Kollar L.M."/>
            <person name="Olsson S."/>
            <person name="Huttunen S."/>
            <person name="Landis J.B."/>
            <person name="Wickett N.J."/>
            <person name="Johnson M.G."/>
            <person name="Rensing S.A."/>
            <person name="Grimwood J."/>
            <person name="Schmutz J."/>
            <person name="Mcdaniel S.F."/>
        </authorList>
    </citation>
    <scope>NUCLEOTIDE SEQUENCE</scope>
    <source>
        <strain evidence="2">R40</strain>
    </source>
</reference>
<evidence type="ECO:0000313" key="2">
    <source>
        <dbReference type="EMBL" id="KAG0583961.1"/>
    </source>
</evidence>
<feature type="signal peptide" evidence="1">
    <location>
        <begin position="1"/>
        <end position="21"/>
    </location>
</feature>
<dbReference type="Proteomes" id="UP000822688">
    <property type="component" value="Chromosome 3"/>
</dbReference>
<feature type="chain" id="PRO_5035731376" evidence="1">
    <location>
        <begin position="22"/>
        <end position="60"/>
    </location>
</feature>